<keyword evidence="1 2" id="KW-0728">SH3 domain</keyword>
<dbReference type="STRING" id="131310.A0A0N4ZPC5"/>
<dbReference type="WBParaSite" id="PTRK_0001038600.1">
    <property type="protein sequence ID" value="PTRK_0001038600.1"/>
    <property type="gene ID" value="PTRK_0001038600"/>
</dbReference>
<evidence type="ECO:0000259" key="3">
    <source>
        <dbReference type="PROSITE" id="PS50002"/>
    </source>
</evidence>
<evidence type="ECO:0000256" key="2">
    <source>
        <dbReference type="PROSITE-ProRule" id="PRU00192"/>
    </source>
</evidence>
<dbReference type="Proteomes" id="UP000038045">
    <property type="component" value="Unplaced"/>
</dbReference>
<dbReference type="Pfam" id="PF16523">
    <property type="entry name" value="betaPIX_CC"/>
    <property type="match status" value="1"/>
</dbReference>
<dbReference type="GO" id="GO:0005085">
    <property type="term" value="F:guanyl-nucleotide exchange factor activity"/>
    <property type="evidence" value="ECO:0007669"/>
    <property type="project" value="InterPro"/>
</dbReference>
<dbReference type="Pfam" id="PF00621">
    <property type="entry name" value="RhoGEF"/>
    <property type="match status" value="1"/>
</dbReference>
<dbReference type="PANTHER" id="PTHR46026">
    <property type="entry name" value="RHO-TYPE GUANINE NUCLEOTIDE EXCHANGE FACTOR, ISOFORM F"/>
    <property type="match status" value="1"/>
</dbReference>
<dbReference type="Gene3D" id="1.20.5.390">
    <property type="entry name" value="L1 transposable element, trimerization domain"/>
    <property type="match status" value="1"/>
</dbReference>
<proteinExistence type="predicted"/>
<dbReference type="SUPFAM" id="SSF48065">
    <property type="entry name" value="DBL homology domain (DH-domain)"/>
    <property type="match status" value="1"/>
</dbReference>
<name>A0A0N4ZPC5_PARTI</name>
<dbReference type="InterPro" id="IPR035899">
    <property type="entry name" value="DBL_dom_sf"/>
</dbReference>
<dbReference type="Gene3D" id="1.20.900.10">
    <property type="entry name" value="Dbl homology (DH) domain"/>
    <property type="match status" value="1"/>
</dbReference>
<protein>
    <submittedName>
        <fullName evidence="5">SH3 domain-containing protein</fullName>
    </submittedName>
</protein>
<dbReference type="PANTHER" id="PTHR46026:SF1">
    <property type="entry name" value="RHO-TYPE GUANINE NUCLEOTIDE EXCHANGE FACTOR, ISOFORM F"/>
    <property type="match status" value="1"/>
</dbReference>
<accession>A0A0N4ZPC5</accession>
<dbReference type="GO" id="GO:0005737">
    <property type="term" value="C:cytoplasm"/>
    <property type="evidence" value="ECO:0007669"/>
    <property type="project" value="TreeGrafter"/>
</dbReference>
<dbReference type="Gene3D" id="2.30.30.40">
    <property type="entry name" value="SH3 Domains"/>
    <property type="match status" value="1"/>
</dbReference>
<dbReference type="InterPro" id="IPR001452">
    <property type="entry name" value="SH3_domain"/>
</dbReference>
<evidence type="ECO:0000313" key="5">
    <source>
        <dbReference type="WBParaSite" id="PTRK_0001038600.1"/>
    </source>
</evidence>
<dbReference type="AlphaFoldDB" id="A0A0N4ZPC5"/>
<evidence type="ECO:0000313" key="4">
    <source>
        <dbReference type="Proteomes" id="UP000038045"/>
    </source>
</evidence>
<dbReference type="InterPro" id="IPR036028">
    <property type="entry name" value="SH3-like_dom_sf"/>
</dbReference>
<reference evidence="5" key="1">
    <citation type="submission" date="2017-02" db="UniProtKB">
        <authorList>
            <consortium name="WormBaseParasite"/>
        </authorList>
    </citation>
    <scope>IDENTIFICATION</scope>
</reference>
<sequence length="627" mass="71437">MLEGGWWEGTYNGNIGWFPENYVTLIDDDIYEEINATTPVKSSSSDGMKFRDQIVEEFVKFMEKMVIENKEIYEELVIKICDVDELRGNNDFITFLKVTERIVNFIEFILFPRLKNTLSLPITEQRIGGILLNNAKEYKEVLKDYCFQHPVIIENITLINNKKHNILEEKCGVSLKDIVMGLSSYFRNIDKYANHLSEIERNSKSNHPDLGDLRRAAAVYRSMANFCLTVRKQKEGQMDFMQGQYVSKFGKGGKNLGNIKWLGIVEWKKDVGWQGKDGKSSEERYYGVFENKILIIELIIETATYKLVDYHTTDNIYIRKNVDGKHSFGIGSQFENDYIITVTNDDEFEILGGVFDEISKIKNIHIEQCIMSNPTSPLPQMRSDNLTKCSSEKNLDSADNVILRKKNQRSNSSVGMTRTECALSSESKKTGSDIIGGIKVNHDLGMVCLESDDDYCEPPITPILNRNVREVSRLPSYGENKVLEVENTSIYPMNLARPLPPNIVLEKYMGVDSICSVKMRKKAGTINDQADTDLLNLIDEFYNSFKMSGVEDLSCSSSDAIIRLDEQGPQLIVADEEKILIEEINEKTGEVILKEKTLVDTVYTLRDSVSSLQNDISEIKKLLQNRA</sequence>
<dbReference type="InterPro" id="IPR032409">
    <property type="entry name" value="GEF6/7_CC"/>
</dbReference>
<keyword evidence="4" id="KW-1185">Reference proteome</keyword>
<dbReference type="InterPro" id="IPR000219">
    <property type="entry name" value="DH_dom"/>
</dbReference>
<feature type="domain" description="SH3" evidence="3">
    <location>
        <begin position="1"/>
        <end position="28"/>
    </location>
</feature>
<evidence type="ECO:0000256" key="1">
    <source>
        <dbReference type="ARBA" id="ARBA00022443"/>
    </source>
</evidence>
<organism evidence="4 5">
    <name type="scientific">Parastrongyloides trichosuri</name>
    <name type="common">Possum-specific nematode worm</name>
    <dbReference type="NCBI Taxonomy" id="131310"/>
    <lineage>
        <taxon>Eukaryota</taxon>
        <taxon>Metazoa</taxon>
        <taxon>Ecdysozoa</taxon>
        <taxon>Nematoda</taxon>
        <taxon>Chromadorea</taxon>
        <taxon>Rhabditida</taxon>
        <taxon>Tylenchina</taxon>
        <taxon>Panagrolaimomorpha</taxon>
        <taxon>Strongyloidoidea</taxon>
        <taxon>Strongyloididae</taxon>
        <taxon>Parastrongyloides</taxon>
    </lineage>
</organism>
<dbReference type="SUPFAM" id="SSF50044">
    <property type="entry name" value="SH3-domain"/>
    <property type="match status" value="1"/>
</dbReference>
<dbReference type="PROSITE" id="PS50002">
    <property type="entry name" value="SH3"/>
    <property type="match status" value="1"/>
</dbReference>